<keyword evidence="1" id="KW-0472">Membrane</keyword>
<comment type="caution">
    <text evidence="2">The sequence shown here is derived from an EMBL/GenBank/DDBJ whole genome shotgun (WGS) entry which is preliminary data.</text>
</comment>
<feature type="transmembrane region" description="Helical" evidence="1">
    <location>
        <begin position="55"/>
        <end position="74"/>
    </location>
</feature>
<evidence type="ECO:0000313" key="2">
    <source>
        <dbReference type="EMBL" id="MBI2052299.1"/>
    </source>
</evidence>
<keyword evidence="1" id="KW-1133">Transmembrane helix</keyword>
<name>A0A9D6DQ99_9BACT</name>
<organism evidence="2 3">
    <name type="scientific">Candidatus Sungiibacteriota bacterium</name>
    <dbReference type="NCBI Taxonomy" id="2750080"/>
    <lineage>
        <taxon>Bacteria</taxon>
        <taxon>Candidatus Sungiibacteriota</taxon>
    </lineage>
</organism>
<accession>A0A9D6DQ99</accession>
<feature type="transmembrane region" description="Helical" evidence="1">
    <location>
        <begin position="86"/>
        <end position="110"/>
    </location>
</feature>
<evidence type="ECO:0000313" key="3">
    <source>
        <dbReference type="Proteomes" id="UP000786662"/>
    </source>
</evidence>
<protein>
    <submittedName>
        <fullName evidence="2">Uncharacterized protein</fullName>
    </submittedName>
</protein>
<dbReference type="Proteomes" id="UP000786662">
    <property type="component" value="Unassembled WGS sequence"/>
</dbReference>
<evidence type="ECO:0000256" key="1">
    <source>
        <dbReference type="SAM" id="Phobius"/>
    </source>
</evidence>
<keyword evidence="1" id="KW-0812">Transmembrane</keyword>
<reference evidence="2" key="1">
    <citation type="submission" date="2020-07" db="EMBL/GenBank/DDBJ databases">
        <title>Huge and variable diversity of episymbiotic CPR bacteria and DPANN archaea in groundwater ecosystems.</title>
        <authorList>
            <person name="He C.Y."/>
            <person name="Keren R."/>
            <person name="Whittaker M."/>
            <person name="Farag I.F."/>
            <person name="Doudna J."/>
            <person name="Cate J.H.D."/>
            <person name="Banfield J.F."/>
        </authorList>
    </citation>
    <scope>NUCLEOTIDE SEQUENCE</scope>
    <source>
        <strain evidence="2">NC_groundwater_191_Ag_S-0.1um_45_8</strain>
    </source>
</reference>
<proteinExistence type="predicted"/>
<sequence length="134" mass="15336">MNDYDTELANLQYDGINPEDVETAKNNRLEPPIFPVIIFCLAVVKDITDMVSLGTIGIIVNIIVAPVFFFYLWGKVGFIKKKLWRWLISTIVLEFIPGISFVPMSTIFVLRAHATERKKIEKVLNFIESFAKVQ</sequence>
<gene>
    <name evidence="2" type="ORF">HYT38_01295</name>
</gene>
<dbReference type="EMBL" id="JACOYY010000037">
    <property type="protein sequence ID" value="MBI2052299.1"/>
    <property type="molecule type" value="Genomic_DNA"/>
</dbReference>
<dbReference type="AlphaFoldDB" id="A0A9D6DQ99"/>